<proteinExistence type="predicted"/>
<dbReference type="PROSITE" id="PS50043">
    <property type="entry name" value="HTH_LUXR_2"/>
    <property type="match status" value="1"/>
</dbReference>
<evidence type="ECO:0000256" key="2">
    <source>
        <dbReference type="ARBA" id="ARBA00023015"/>
    </source>
</evidence>
<name>A0ABQ2KPR6_9MICO</name>
<organism evidence="8 9">
    <name type="scientific">Agrococcus terreus</name>
    <dbReference type="NCBI Taxonomy" id="574649"/>
    <lineage>
        <taxon>Bacteria</taxon>
        <taxon>Bacillati</taxon>
        <taxon>Actinomycetota</taxon>
        <taxon>Actinomycetes</taxon>
        <taxon>Micrococcales</taxon>
        <taxon>Microbacteriaceae</taxon>
        <taxon>Agrococcus</taxon>
    </lineage>
</organism>
<dbReference type="PANTHER" id="PTHR43214">
    <property type="entry name" value="TWO-COMPONENT RESPONSE REGULATOR"/>
    <property type="match status" value="1"/>
</dbReference>
<feature type="domain" description="HTH luxR-type" evidence="6">
    <location>
        <begin position="173"/>
        <end position="238"/>
    </location>
</feature>
<evidence type="ECO:0000256" key="3">
    <source>
        <dbReference type="ARBA" id="ARBA00023125"/>
    </source>
</evidence>
<dbReference type="SMART" id="SM00448">
    <property type="entry name" value="REC"/>
    <property type="match status" value="1"/>
</dbReference>
<dbReference type="CDD" id="cd17535">
    <property type="entry name" value="REC_NarL-like"/>
    <property type="match status" value="1"/>
</dbReference>
<dbReference type="Pfam" id="PF00072">
    <property type="entry name" value="Response_reg"/>
    <property type="match status" value="1"/>
</dbReference>
<keyword evidence="4" id="KW-0804">Transcription</keyword>
<feature type="domain" description="Response regulatory" evidence="7">
    <location>
        <begin position="23"/>
        <end position="137"/>
    </location>
</feature>
<dbReference type="SMART" id="SM00421">
    <property type="entry name" value="HTH_LUXR"/>
    <property type="match status" value="1"/>
</dbReference>
<feature type="modified residue" description="4-aspartylphosphate" evidence="5">
    <location>
        <position position="74"/>
    </location>
</feature>
<evidence type="ECO:0000259" key="7">
    <source>
        <dbReference type="PROSITE" id="PS50110"/>
    </source>
</evidence>
<evidence type="ECO:0000313" key="8">
    <source>
        <dbReference type="EMBL" id="GGN89484.1"/>
    </source>
</evidence>
<dbReference type="InterPro" id="IPR001789">
    <property type="entry name" value="Sig_transdc_resp-reg_receiver"/>
</dbReference>
<keyword evidence="1 5" id="KW-0597">Phosphoprotein</keyword>
<keyword evidence="3 8" id="KW-0238">DNA-binding</keyword>
<comment type="caution">
    <text evidence="8">The sequence shown here is derived from an EMBL/GenBank/DDBJ whole genome shotgun (WGS) entry which is preliminary data.</text>
</comment>
<dbReference type="RefSeq" id="WP_308421883.1">
    <property type="nucleotide sequence ID" value="NZ_BAABBD010000004.1"/>
</dbReference>
<dbReference type="PRINTS" id="PR00038">
    <property type="entry name" value="HTHLUXR"/>
</dbReference>
<dbReference type="InterPro" id="IPR016032">
    <property type="entry name" value="Sig_transdc_resp-reg_C-effctor"/>
</dbReference>
<keyword evidence="9" id="KW-1185">Reference proteome</keyword>
<dbReference type="PROSITE" id="PS50110">
    <property type="entry name" value="RESPONSE_REGULATORY"/>
    <property type="match status" value="1"/>
</dbReference>
<dbReference type="SUPFAM" id="SSF46894">
    <property type="entry name" value="C-terminal effector domain of the bipartite response regulators"/>
    <property type="match status" value="1"/>
</dbReference>
<dbReference type="PANTHER" id="PTHR43214:SF24">
    <property type="entry name" value="TRANSCRIPTIONAL REGULATORY PROTEIN NARL-RELATED"/>
    <property type="match status" value="1"/>
</dbReference>
<sequence length="240" mass="24454">MSGEAGLRAHEGEGGVDARGAVRVVVADDHAAVRAGVAAVLGADAGIEVVGEAADGRAAILQARALRPDVVLMDVRMPRVDGIEAATAVVAEGVAVLMLTTYDVDEHVDGALAAGASGYLLKTAEPGEIVAGVRRVAAGDSVLAPEVTRRVLDRLRAVTAGPAGPAEAERAEAAARLAQLTAREREVLAGLGEGLSNAQLAERFGITEPTAKSHVSRILAKLDARSRMRAAVIARDAGVV</sequence>
<dbReference type="InterPro" id="IPR058245">
    <property type="entry name" value="NreC/VraR/RcsB-like_REC"/>
</dbReference>
<dbReference type="InterPro" id="IPR011006">
    <property type="entry name" value="CheY-like_superfamily"/>
</dbReference>
<dbReference type="CDD" id="cd06170">
    <property type="entry name" value="LuxR_C_like"/>
    <property type="match status" value="1"/>
</dbReference>
<evidence type="ECO:0000256" key="1">
    <source>
        <dbReference type="ARBA" id="ARBA00022553"/>
    </source>
</evidence>
<dbReference type="Pfam" id="PF00196">
    <property type="entry name" value="GerE"/>
    <property type="match status" value="1"/>
</dbReference>
<dbReference type="InterPro" id="IPR039420">
    <property type="entry name" value="WalR-like"/>
</dbReference>
<dbReference type="InterPro" id="IPR000792">
    <property type="entry name" value="Tscrpt_reg_LuxR_C"/>
</dbReference>
<evidence type="ECO:0000256" key="4">
    <source>
        <dbReference type="ARBA" id="ARBA00023163"/>
    </source>
</evidence>
<dbReference type="Gene3D" id="3.40.50.2300">
    <property type="match status" value="1"/>
</dbReference>
<evidence type="ECO:0000313" key="9">
    <source>
        <dbReference type="Proteomes" id="UP000626982"/>
    </source>
</evidence>
<dbReference type="Proteomes" id="UP000626982">
    <property type="component" value="Unassembled WGS sequence"/>
</dbReference>
<evidence type="ECO:0000256" key="5">
    <source>
        <dbReference type="PROSITE-ProRule" id="PRU00169"/>
    </source>
</evidence>
<keyword evidence="2" id="KW-0805">Transcription regulation</keyword>
<dbReference type="GO" id="GO:0003677">
    <property type="term" value="F:DNA binding"/>
    <property type="evidence" value="ECO:0007669"/>
    <property type="project" value="UniProtKB-KW"/>
</dbReference>
<reference evidence="9" key="1">
    <citation type="journal article" date="2019" name="Int. J. Syst. Evol. Microbiol.">
        <title>The Global Catalogue of Microorganisms (GCM) 10K type strain sequencing project: providing services to taxonomists for standard genome sequencing and annotation.</title>
        <authorList>
            <consortium name="The Broad Institute Genomics Platform"/>
            <consortium name="The Broad Institute Genome Sequencing Center for Infectious Disease"/>
            <person name="Wu L."/>
            <person name="Ma J."/>
        </authorList>
    </citation>
    <scope>NUCLEOTIDE SEQUENCE [LARGE SCALE GENOMIC DNA]</scope>
    <source>
        <strain evidence="9">CGMCC 1.6960</strain>
    </source>
</reference>
<dbReference type="EMBL" id="BMLM01000002">
    <property type="protein sequence ID" value="GGN89484.1"/>
    <property type="molecule type" value="Genomic_DNA"/>
</dbReference>
<accession>A0ABQ2KPR6</accession>
<gene>
    <name evidence="8" type="ORF">GCM10010968_26210</name>
</gene>
<evidence type="ECO:0000259" key="6">
    <source>
        <dbReference type="PROSITE" id="PS50043"/>
    </source>
</evidence>
<protein>
    <submittedName>
        <fullName evidence="8">DNA-binding response regulator</fullName>
    </submittedName>
</protein>
<dbReference type="SUPFAM" id="SSF52172">
    <property type="entry name" value="CheY-like"/>
    <property type="match status" value="1"/>
</dbReference>